<dbReference type="GO" id="GO:0006284">
    <property type="term" value="P:base-excision repair"/>
    <property type="evidence" value="ECO:0007669"/>
    <property type="project" value="InterPro"/>
</dbReference>
<evidence type="ECO:0000256" key="11">
    <source>
        <dbReference type="ARBA" id="ARBA00023239"/>
    </source>
</evidence>
<dbReference type="AlphaFoldDB" id="A0A5R9GPB8"/>
<gene>
    <name evidence="15 18" type="primary">mutM</name>
    <name evidence="15" type="synonym">fpg</name>
    <name evidence="18" type="ORF">FEF65_03995</name>
</gene>
<comment type="catalytic activity">
    <reaction evidence="1 15">
        <text>Hydrolysis of DNA containing ring-opened 7-methylguanine residues, releasing 2,6-diamino-4-hydroxy-5-(N-methyl)formamidopyrimidine.</text>
        <dbReference type="EC" id="3.2.2.23"/>
    </reaction>
</comment>
<reference evidence="18 19" key="1">
    <citation type="journal article" date="2019" name="Appl. Environ. Microbiol.">
        <title>Environmental Evidence and Genomic Insight of Iron-oxidizing Bacteria Preference Towards More Corrosion Resistant Stainless Steel at Higher Salinities.</title>
        <authorList>
            <person name="Garrison C.E."/>
            <person name="Price K.A."/>
            <person name="Field E.K."/>
        </authorList>
    </citation>
    <scope>NUCLEOTIDE SEQUENCE [LARGE SCALE GENOMIC DNA]</scope>
    <source>
        <strain evidence="18 19">P3</strain>
    </source>
</reference>
<evidence type="ECO:0000256" key="14">
    <source>
        <dbReference type="ARBA" id="ARBA00044632"/>
    </source>
</evidence>
<dbReference type="HAMAP" id="MF_00103">
    <property type="entry name" value="Fapy_DNA_glycosyl"/>
    <property type="match status" value="1"/>
</dbReference>
<keyword evidence="19" id="KW-1185">Reference proteome</keyword>
<dbReference type="Pfam" id="PF06827">
    <property type="entry name" value="zf-FPG_IleRS"/>
    <property type="match status" value="1"/>
</dbReference>
<dbReference type="SMART" id="SM01232">
    <property type="entry name" value="H2TH"/>
    <property type="match status" value="1"/>
</dbReference>
<comment type="cofactor">
    <cofactor evidence="15">
        <name>Zn(2+)</name>
        <dbReference type="ChEBI" id="CHEBI:29105"/>
    </cofactor>
    <text evidence="15">Binds 1 zinc ion per subunit.</text>
</comment>
<feature type="binding site" evidence="15">
    <location>
        <position position="108"/>
    </location>
    <ligand>
        <name>DNA</name>
        <dbReference type="ChEBI" id="CHEBI:16991"/>
    </ligand>
</feature>
<dbReference type="SUPFAM" id="SSF46946">
    <property type="entry name" value="S13-like H2TH domain"/>
    <property type="match status" value="1"/>
</dbReference>
<evidence type="ECO:0000256" key="9">
    <source>
        <dbReference type="ARBA" id="ARBA00023125"/>
    </source>
</evidence>
<dbReference type="NCBIfam" id="NF002211">
    <property type="entry name" value="PRK01103.1"/>
    <property type="match status" value="1"/>
</dbReference>
<comment type="similarity">
    <text evidence="2 15">Belongs to the FPG family.</text>
</comment>
<dbReference type="GO" id="GO:0003684">
    <property type="term" value="F:damaged DNA binding"/>
    <property type="evidence" value="ECO:0007669"/>
    <property type="project" value="InterPro"/>
</dbReference>
<comment type="catalytic activity">
    <reaction evidence="14 15">
        <text>2'-deoxyribonucleotide-(2'-deoxyribose 5'-phosphate)-2'-deoxyribonucleotide-DNA = a 3'-end 2'-deoxyribonucleotide-(2,3-dehydro-2,3-deoxyribose 5'-phosphate)-DNA + a 5'-end 5'-phospho-2'-deoxyribonucleoside-DNA + H(+)</text>
        <dbReference type="Rhea" id="RHEA:66592"/>
        <dbReference type="Rhea" id="RHEA-COMP:13180"/>
        <dbReference type="Rhea" id="RHEA-COMP:16897"/>
        <dbReference type="Rhea" id="RHEA-COMP:17067"/>
        <dbReference type="ChEBI" id="CHEBI:15378"/>
        <dbReference type="ChEBI" id="CHEBI:136412"/>
        <dbReference type="ChEBI" id="CHEBI:157695"/>
        <dbReference type="ChEBI" id="CHEBI:167181"/>
        <dbReference type="EC" id="4.2.99.18"/>
    </reaction>
</comment>
<dbReference type="InterPro" id="IPR015886">
    <property type="entry name" value="H2TH_FPG"/>
</dbReference>
<dbReference type="EC" id="3.2.2.23" evidence="15"/>
<feature type="active site" description="Proton donor; for beta-elimination activity" evidence="15">
    <location>
        <position position="55"/>
    </location>
</feature>
<accession>A0A5R9GPB8</accession>
<feature type="binding site" evidence="15">
    <location>
        <position position="151"/>
    </location>
    <ligand>
        <name>DNA</name>
        <dbReference type="ChEBI" id="CHEBI:16991"/>
    </ligand>
</feature>
<dbReference type="SUPFAM" id="SSF81624">
    <property type="entry name" value="N-terminal domain of MutM-like DNA repair proteins"/>
    <property type="match status" value="1"/>
</dbReference>
<comment type="caution">
    <text evidence="18">The sequence shown here is derived from an EMBL/GenBank/DDBJ whole genome shotgun (WGS) entry which is preliminary data.</text>
</comment>
<dbReference type="GO" id="GO:0140078">
    <property type="term" value="F:class I DNA-(apurinic or apyrimidinic site) endonuclease activity"/>
    <property type="evidence" value="ECO:0007669"/>
    <property type="project" value="UniProtKB-EC"/>
</dbReference>
<dbReference type="InterPro" id="IPR012319">
    <property type="entry name" value="FPG_cat"/>
</dbReference>
<keyword evidence="6 15" id="KW-0863">Zinc-finger</keyword>
<dbReference type="Gene3D" id="1.10.8.50">
    <property type="match status" value="1"/>
</dbReference>
<keyword evidence="12 15" id="KW-0511">Multifunctional enzyme</keyword>
<comment type="subunit">
    <text evidence="3 15">Monomer.</text>
</comment>
<dbReference type="PROSITE" id="PS51066">
    <property type="entry name" value="ZF_FPG_2"/>
    <property type="match status" value="1"/>
</dbReference>
<dbReference type="GO" id="GO:0008270">
    <property type="term" value="F:zinc ion binding"/>
    <property type="evidence" value="ECO:0007669"/>
    <property type="project" value="UniProtKB-UniRule"/>
</dbReference>
<evidence type="ECO:0000313" key="19">
    <source>
        <dbReference type="Proteomes" id="UP000306585"/>
    </source>
</evidence>
<evidence type="ECO:0000313" key="18">
    <source>
        <dbReference type="EMBL" id="TLS68166.1"/>
    </source>
</evidence>
<dbReference type="PROSITE" id="PS01242">
    <property type="entry name" value="ZF_FPG_1"/>
    <property type="match status" value="1"/>
</dbReference>
<dbReference type="Pfam" id="PF06831">
    <property type="entry name" value="H2TH"/>
    <property type="match status" value="1"/>
</dbReference>
<keyword evidence="7 15" id="KW-0378">Hydrolase</keyword>
<dbReference type="PANTHER" id="PTHR22993:SF9">
    <property type="entry name" value="FORMAMIDOPYRIMIDINE-DNA GLYCOSYLASE"/>
    <property type="match status" value="1"/>
</dbReference>
<dbReference type="RefSeq" id="WP_138238502.1">
    <property type="nucleotide sequence ID" value="NZ_VBRY01000003.1"/>
</dbReference>
<feature type="domain" description="FPG-type" evidence="16">
    <location>
        <begin position="236"/>
        <end position="270"/>
    </location>
</feature>
<evidence type="ECO:0000256" key="10">
    <source>
        <dbReference type="ARBA" id="ARBA00023204"/>
    </source>
</evidence>
<dbReference type="SMART" id="SM00898">
    <property type="entry name" value="Fapy_DNA_glyco"/>
    <property type="match status" value="1"/>
</dbReference>
<dbReference type="NCBIfam" id="TIGR00577">
    <property type="entry name" value="fpg"/>
    <property type="match status" value="1"/>
</dbReference>
<sequence>MPELPEVEVVCRGLAPVVGRSIVGVSCHRAGLRYPLPDLAGLAGCRVTAIRRRAKYLLFELDDGRVLIWHLGMTGQFHLLATQAPAALHEHVQLNLDDGRSLRYRDARRFGYAGLMAAADVMDHPWFARLGPEPLGDDFDAAYLLAFCRGRKAPVKSVIMDAGCVVGVGNIYAAESLFRAGIHPARAAGRISQQRLAALVLAIRQVLAEAINAGGSTISDFVKADGKPGYFAHSFQVYGREGEPCLRCGTVIRRMVQSGRSSFYCPDCQH</sequence>
<dbReference type="SUPFAM" id="SSF57716">
    <property type="entry name" value="Glucocorticoid receptor-like (DNA-binding domain)"/>
    <property type="match status" value="1"/>
</dbReference>
<dbReference type="InterPro" id="IPR010663">
    <property type="entry name" value="Znf_FPG/IleRS"/>
</dbReference>
<evidence type="ECO:0000256" key="6">
    <source>
        <dbReference type="ARBA" id="ARBA00022771"/>
    </source>
</evidence>
<keyword evidence="13 15" id="KW-0326">Glycosidase</keyword>
<dbReference type="Pfam" id="PF01149">
    <property type="entry name" value="Fapy_DNA_glyco"/>
    <property type="match status" value="1"/>
</dbReference>
<dbReference type="GO" id="GO:0034039">
    <property type="term" value="F:8-oxo-7,8-dihydroguanine DNA N-glycosylase activity"/>
    <property type="evidence" value="ECO:0007669"/>
    <property type="project" value="TreeGrafter"/>
</dbReference>
<dbReference type="InterPro" id="IPR020629">
    <property type="entry name" value="FPG_Glyclase"/>
</dbReference>
<dbReference type="InterPro" id="IPR035937">
    <property type="entry name" value="FPG_N"/>
</dbReference>
<feature type="active site" description="Proton donor" evidence="15">
    <location>
        <position position="3"/>
    </location>
</feature>
<keyword evidence="11 15" id="KW-0456">Lyase</keyword>
<evidence type="ECO:0000259" key="16">
    <source>
        <dbReference type="PROSITE" id="PS51066"/>
    </source>
</evidence>
<feature type="active site" description="Proton donor; for delta-elimination activity" evidence="15">
    <location>
        <position position="260"/>
    </location>
</feature>
<keyword evidence="5 15" id="KW-0227">DNA damage</keyword>
<feature type="binding site" evidence="15">
    <location>
        <position position="89"/>
    </location>
    <ligand>
        <name>DNA</name>
        <dbReference type="ChEBI" id="CHEBI:16991"/>
    </ligand>
</feature>
<evidence type="ECO:0000256" key="7">
    <source>
        <dbReference type="ARBA" id="ARBA00022801"/>
    </source>
</evidence>
<dbReference type="InterPro" id="IPR015887">
    <property type="entry name" value="DNA_glyclase_Znf_dom_DNA_BS"/>
</dbReference>
<keyword evidence="9 15" id="KW-0238">DNA-binding</keyword>
<evidence type="ECO:0000256" key="2">
    <source>
        <dbReference type="ARBA" id="ARBA00009409"/>
    </source>
</evidence>
<evidence type="ECO:0000256" key="4">
    <source>
        <dbReference type="ARBA" id="ARBA00022723"/>
    </source>
</evidence>
<dbReference type="PROSITE" id="PS51068">
    <property type="entry name" value="FPG_CAT"/>
    <property type="match status" value="1"/>
</dbReference>
<dbReference type="Proteomes" id="UP000306585">
    <property type="component" value="Unassembled WGS sequence"/>
</dbReference>
<dbReference type="InterPro" id="IPR000214">
    <property type="entry name" value="Znf_DNA_glyclase/AP_lyase"/>
</dbReference>
<protein>
    <recommendedName>
        <fullName evidence="15">Formamidopyrimidine-DNA glycosylase</fullName>
        <shortName evidence="15">Fapy-DNA glycosylase</shortName>
        <ecNumber evidence="15">3.2.2.23</ecNumber>
    </recommendedName>
    <alternativeName>
        <fullName evidence="15">DNA-(apurinic or apyrimidinic site) lyase MutM</fullName>
        <shortName evidence="15">AP lyase MutM</shortName>
        <ecNumber evidence="15">4.2.99.18</ecNumber>
    </alternativeName>
</protein>
<evidence type="ECO:0000256" key="15">
    <source>
        <dbReference type="HAMAP-Rule" id="MF_00103"/>
    </source>
</evidence>
<comment type="function">
    <text evidence="15">Involved in base excision repair of DNA damaged by oxidation or by mutagenic agents. Acts as DNA glycosylase that recognizes and removes damaged bases. Has a preference for oxidized purines, such as 7,8-dihydro-8-oxoguanine (8-oxoG). Has AP (apurinic/apyrimidinic) lyase activity and introduces nicks in the DNA strand. Cleaves the DNA backbone by beta-delta elimination to generate a single-strand break at the site of the removed base with both 3'- and 5'-phosphates.</text>
</comment>
<dbReference type="CDD" id="cd08966">
    <property type="entry name" value="EcFpg-like_N"/>
    <property type="match status" value="1"/>
</dbReference>
<dbReference type="PANTHER" id="PTHR22993">
    <property type="entry name" value="FORMAMIDOPYRIMIDINE-DNA GLYCOSYLASE"/>
    <property type="match status" value="1"/>
</dbReference>
<evidence type="ECO:0000259" key="17">
    <source>
        <dbReference type="PROSITE" id="PS51068"/>
    </source>
</evidence>
<keyword evidence="4 15" id="KW-0479">Metal-binding</keyword>
<evidence type="ECO:0000256" key="12">
    <source>
        <dbReference type="ARBA" id="ARBA00023268"/>
    </source>
</evidence>
<dbReference type="InterPro" id="IPR010979">
    <property type="entry name" value="Ribosomal_uS13-like_H2TH"/>
</dbReference>
<organism evidence="18 19">
    <name type="scientific">Mariprofundus erugo</name>
    <dbReference type="NCBI Taxonomy" id="2528639"/>
    <lineage>
        <taxon>Bacteria</taxon>
        <taxon>Pseudomonadati</taxon>
        <taxon>Pseudomonadota</taxon>
        <taxon>Candidatius Mariprofundia</taxon>
        <taxon>Mariprofundales</taxon>
        <taxon>Mariprofundaceae</taxon>
        <taxon>Mariprofundus</taxon>
    </lineage>
</organism>
<evidence type="ECO:0000256" key="13">
    <source>
        <dbReference type="ARBA" id="ARBA00023295"/>
    </source>
</evidence>
<evidence type="ECO:0000256" key="1">
    <source>
        <dbReference type="ARBA" id="ARBA00001668"/>
    </source>
</evidence>
<evidence type="ECO:0000256" key="3">
    <source>
        <dbReference type="ARBA" id="ARBA00011245"/>
    </source>
</evidence>
<proteinExistence type="inferred from homology"/>
<keyword evidence="8 15" id="KW-0862">Zinc</keyword>
<dbReference type="EC" id="4.2.99.18" evidence="15"/>
<feature type="domain" description="Formamidopyrimidine-DNA glycosylase catalytic" evidence="17">
    <location>
        <begin position="2"/>
        <end position="111"/>
    </location>
</feature>
<dbReference type="FunFam" id="1.10.8.50:FF:000003">
    <property type="entry name" value="Formamidopyrimidine-DNA glycosylase"/>
    <property type="match status" value="1"/>
</dbReference>
<evidence type="ECO:0000256" key="5">
    <source>
        <dbReference type="ARBA" id="ARBA00022763"/>
    </source>
</evidence>
<dbReference type="EMBL" id="VBRY01000003">
    <property type="protein sequence ID" value="TLS68166.1"/>
    <property type="molecule type" value="Genomic_DNA"/>
</dbReference>
<evidence type="ECO:0000256" key="8">
    <source>
        <dbReference type="ARBA" id="ARBA00022833"/>
    </source>
</evidence>
<feature type="active site" description="Schiff-base intermediate with DNA" evidence="15">
    <location>
        <position position="2"/>
    </location>
</feature>
<dbReference type="Gene3D" id="3.20.190.10">
    <property type="entry name" value="MutM-like, N-terminal"/>
    <property type="match status" value="1"/>
</dbReference>
<name>A0A5R9GPB8_9PROT</name>
<keyword evidence="10 15" id="KW-0234">DNA repair</keyword>